<feature type="transmembrane region" description="Helical" evidence="1">
    <location>
        <begin position="20"/>
        <end position="39"/>
    </location>
</feature>
<dbReference type="OrthoDB" id="2975593at2759"/>
<dbReference type="EMBL" id="KZ293660">
    <property type="protein sequence ID" value="PBK91913.1"/>
    <property type="molecule type" value="Genomic_DNA"/>
</dbReference>
<dbReference type="Proteomes" id="UP000217790">
    <property type="component" value="Unassembled WGS sequence"/>
</dbReference>
<dbReference type="AlphaFoldDB" id="A0A2H3DUF7"/>
<keyword evidence="1" id="KW-0812">Transmembrane</keyword>
<proteinExistence type="predicted"/>
<protein>
    <submittedName>
        <fullName evidence="2">Uncharacterized protein</fullName>
    </submittedName>
</protein>
<dbReference type="OMA" id="MAIFHAH"/>
<accession>A0A2H3DUF7</accession>
<name>A0A2H3DUF7_ARMGA</name>
<evidence type="ECO:0000313" key="3">
    <source>
        <dbReference type="Proteomes" id="UP000217790"/>
    </source>
</evidence>
<keyword evidence="1" id="KW-0472">Membrane</keyword>
<keyword evidence="3" id="KW-1185">Reference proteome</keyword>
<keyword evidence="1" id="KW-1133">Transmembrane helix</keyword>
<gene>
    <name evidence="2" type="ORF">ARMGADRAFT_1105446</name>
</gene>
<organism evidence="2 3">
    <name type="scientific">Armillaria gallica</name>
    <name type="common">Bulbous honey fungus</name>
    <name type="synonym">Armillaria bulbosa</name>
    <dbReference type="NCBI Taxonomy" id="47427"/>
    <lineage>
        <taxon>Eukaryota</taxon>
        <taxon>Fungi</taxon>
        <taxon>Dikarya</taxon>
        <taxon>Basidiomycota</taxon>
        <taxon>Agaricomycotina</taxon>
        <taxon>Agaricomycetes</taxon>
        <taxon>Agaricomycetidae</taxon>
        <taxon>Agaricales</taxon>
        <taxon>Marasmiineae</taxon>
        <taxon>Physalacriaceae</taxon>
        <taxon>Armillaria</taxon>
    </lineage>
</organism>
<dbReference type="InParanoid" id="A0A2H3DUF7"/>
<sequence>MTMSSCKVETVVTFLTSMISPTWLSALLIVIFLSACAFLHGNIQLLKPSAAIQHLALTIDQAMAIFHAHTSVLGTCNCKLLLLKHKLNILSRELRQADDMFSWSNRRTWLRYISSLKKIWNDTHDHQRAVDALWKEMQEAVFAVEEENSRVEAEIAQTRGNIAVFNLPYQAPAAA</sequence>
<evidence type="ECO:0000256" key="1">
    <source>
        <dbReference type="SAM" id="Phobius"/>
    </source>
</evidence>
<reference evidence="3" key="1">
    <citation type="journal article" date="2017" name="Nat. Ecol. Evol.">
        <title>Genome expansion and lineage-specific genetic innovations in the forest pathogenic fungi Armillaria.</title>
        <authorList>
            <person name="Sipos G."/>
            <person name="Prasanna A.N."/>
            <person name="Walter M.C."/>
            <person name="O'Connor E."/>
            <person name="Balint B."/>
            <person name="Krizsan K."/>
            <person name="Kiss B."/>
            <person name="Hess J."/>
            <person name="Varga T."/>
            <person name="Slot J."/>
            <person name="Riley R."/>
            <person name="Boka B."/>
            <person name="Rigling D."/>
            <person name="Barry K."/>
            <person name="Lee J."/>
            <person name="Mihaltcheva S."/>
            <person name="LaButti K."/>
            <person name="Lipzen A."/>
            <person name="Waldron R."/>
            <person name="Moloney N.M."/>
            <person name="Sperisen C."/>
            <person name="Kredics L."/>
            <person name="Vagvoelgyi C."/>
            <person name="Patrignani A."/>
            <person name="Fitzpatrick D."/>
            <person name="Nagy I."/>
            <person name="Doyle S."/>
            <person name="Anderson J.B."/>
            <person name="Grigoriev I.V."/>
            <person name="Gueldener U."/>
            <person name="Muensterkoetter M."/>
            <person name="Nagy L.G."/>
        </authorList>
    </citation>
    <scope>NUCLEOTIDE SEQUENCE [LARGE SCALE GENOMIC DNA]</scope>
    <source>
        <strain evidence="3">Ar21-2</strain>
    </source>
</reference>
<evidence type="ECO:0000313" key="2">
    <source>
        <dbReference type="EMBL" id="PBK91913.1"/>
    </source>
</evidence>